<name>A0ABQ7CE40_BRACR</name>
<comment type="caution">
    <text evidence="1">The sequence shown here is derived from an EMBL/GenBank/DDBJ whole genome shotgun (WGS) entry which is preliminary data.</text>
</comment>
<dbReference type="InterPro" id="IPR021109">
    <property type="entry name" value="Peptidase_aspartic_dom_sf"/>
</dbReference>
<evidence type="ECO:0008006" key="3">
    <source>
        <dbReference type="Google" id="ProtNLM"/>
    </source>
</evidence>
<gene>
    <name evidence="1" type="ORF">DY000_02006431</name>
</gene>
<dbReference type="Proteomes" id="UP000266723">
    <property type="component" value="Unassembled WGS sequence"/>
</dbReference>
<reference evidence="1 2" key="1">
    <citation type="journal article" date="2020" name="BMC Genomics">
        <title>Intraspecific diversification of the crop wild relative Brassica cretica Lam. using demographic model selection.</title>
        <authorList>
            <person name="Kioukis A."/>
            <person name="Michalopoulou V.A."/>
            <person name="Briers L."/>
            <person name="Pirintsos S."/>
            <person name="Studholme D.J."/>
            <person name="Pavlidis P."/>
            <person name="Sarris P.F."/>
        </authorList>
    </citation>
    <scope>NUCLEOTIDE SEQUENCE [LARGE SCALE GENOMIC DNA]</scope>
    <source>
        <strain evidence="2">cv. PFS-1207/04</strain>
    </source>
</reference>
<protein>
    <recommendedName>
        <fullName evidence="3">Peptidase A2 domain-containing protein</fullName>
    </recommendedName>
</protein>
<evidence type="ECO:0000313" key="1">
    <source>
        <dbReference type="EMBL" id="KAF3549377.1"/>
    </source>
</evidence>
<dbReference type="PANTHER" id="PTHR33067">
    <property type="entry name" value="RNA-DIRECTED DNA POLYMERASE-RELATED"/>
    <property type="match status" value="1"/>
</dbReference>
<keyword evidence="2" id="KW-1185">Reference proteome</keyword>
<evidence type="ECO:0000313" key="2">
    <source>
        <dbReference type="Proteomes" id="UP000266723"/>
    </source>
</evidence>
<dbReference type="SUPFAM" id="SSF50630">
    <property type="entry name" value="Acid proteases"/>
    <property type="match status" value="1"/>
</dbReference>
<dbReference type="Gene3D" id="2.40.70.10">
    <property type="entry name" value="Acid Proteases"/>
    <property type="match status" value="2"/>
</dbReference>
<accession>A0ABQ7CE40</accession>
<dbReference type="EMBL" id="QGKV02000832">
    <property type="protein sequence ID" value="KAF3549377.1"/>
    <property type="molecule type" value="Genomic_DNA"/>
</dbReference>
<proteinExistence type="predicted"/>
<organism evidence="1 2">
    <name type="scientific">Brassica cretica</name>
    <name type="common">Mustard</name>
    <dbReference type="NCBI Taxonomy" id="69181"/>
    <lineage>
        <taxon>Eukaryota</taxon>
        <taxon>Viridiplantae</taxon>
        <taxon>Streptophyta</taxon>
        <taxon>Embryophyta</taxon>
        <taxon>Tracheophyta</taxon>
        <taxon>Spermatophyta</taxon>
        <taxon>Magnoliopsida</taxon>
        <taxon>eudicotyledons</taxon>
        <taxon>Gunneridae</taxon>
        <taxon>Pentapetalae</taxon>
        <taxon>rosids</taxon>
        <taxon>malvids</taxon>
        <taxon>Brassicales</taxon>
        <taxon>Brassicaceae</taxon>
        <taxon>Brassiceae</taxon>
        <taxon>Brassica</taxon>
    </lineage>
</organism>
<dbReference type="PANTHER" id="PTHR33067:SF31">
    <property type="entry name" value="RNA-DIRECTED DNA POLYMERASE"/>
    <property type="match status" value="1"/>
</dbReference>
<sequence length="391" mass="44571">MNQRITLKKKSDPGKFVVRCLIGGIDYPSALCDTGASVSILPKVMADHLGFIRKLEVQIGNALVPVDLHVLDIKLNWNSSLLLSRAFMATVGAVCDMQTNKLCLTLIDPTVYPVRFVKQPTGYMEIGDNHGFIAAFQCDHEADEESEISIDDKLVATIDNELETLIDSDHATEIDNFPEGSVNSWENDYYQPSFAVHTSTPSKRKMSAMEHDEYDEDNKEEASIEYRGLAMEEAGVLRHARAKNLASIDSGGNPSIDKWYEFGQRAYDFEYGVYRDELGFAKAPDGRIIHVSREDIRDIMKRSTMYEEASICLPEHAEKFNRILPSLRSYSRADIDDMVHGICRSQEMSLDDTYRRLDDVYYPLNDSIYRLTTRMDELKEEMDMIWRQNAI</sequence>